<accession>A0A2P2MQF7</accession>
<dbReference type="EMBL" id="GGEC01051948">
    <property type="protein sequence ID" value="MBX32432.1"/>
    <property type="molecule type" value="Transcribed_RNA"/>
</dbReference>
<dbReference type="AlphaFoldDB" id="A0A2P2MQF7"/>
<protein>
    <submittedName>
        <fullName evidence="1">Uncharacterized protein</fullName>
    </submittedName>
</protein>
<sequence length="46" mass="5395">MFHHQKHLIERHATNKRCLYQKHAHKNLLAITMKGMACNITLAKLT</sequence>
<reference evidence="1" key="1">
    <citation type="submission" date="2018-02" db="EMBL/GenBank/DDBJ databases">
        <title>Rhizophora mucronata_Transcriptome.</title>
        <authorList>
            <person name="Meera S.P."/>
            <person name="Sreeshan A."/>
            <person name="Augustine A."/>
        </authorList>
    </citation>
    <scope>NUCLEOTIDE SEQUENCE</scope>
    <source>
        <tissue evidence="1">Leaf</tissue>
    </source>
</reference>
<name>A0A2P2MQF7_RHIMU</name>
<evidence type="ECO:0000313" key="1">
    <source>
        <dbReference type="EMBL" id="MBX32432.1"/>
    </source>
</evidence>
<organism evidence="1">
    <name type="scientific">Rhizophora mucronata</name>
    <name type="common">Asiatic mangrove</name>
    <dbReference type="NCBI Taxonomy" id="61149"/>
    <lineage>
        <taxon>Eukaryota</taxon>
        <taxon>Viridiplantae</taxon>
        <taxon>Streptophyta</taxon>
        <taxon>Embryophyta</taxon>
        <taxon>Tracheophyta</taxon>
        <taxon>Spermatophyta</taxon>
        <taxon>Magnoliopsida</taxon>
        <taxon>eudicotyledons</taxon>
        <taxon>Gunneridae</taxon>
        <taxon>Pentapetalae</taxon>
        <taxon>rosids</taxon>
        <taxon>fabids</taxon>
        <taxon>Malpighiales</taxon>
        <taxon>Rhizophoraceae</taxon>
        <taxon>Rhizophora</taxon>
    </lineage>
</organism>
<proteinExistence type="predicted"/>